<feature type="transmembrane region" description="Helical" evidence="6">
    <location>
        <begin position="149"/>
        <end position="171"/>
    </location>
</feature>
<keyword evidence="2" id="KW-1003">Cell membrane</keyword>
<keyword evidence="3 6" id="KW-0812">Transmembrane</keyword>
<dbReference type="Proteomes" id="UP000198994">
    <property type="component" value="Unassembled WGS sequence"/>
</dbReference>
<dbReference type="RefSeq" id="WP_089963538.1">
    <property type="nucleotide sequence ID" value="NZ_FNAV01000023.1"/>
</dbReference>
<evidence type="ECO:0000313" key="8">
    <source>
        <dbReference type="Proteomes" id="UP000198994"/>
    </source>
</evidence>
<name>A0A1G7LD43_9RHOB</name>
<evidence type="ECO:0000313" key="7">
    <source>
        <dbReference type="EMBL" id="SDF47311.1"/>
    </source>
</evidence>
<organism evidence="7 8">
    <name type="scientific">Salipiger thiooxidans</name>
    <dbReference type="NCBI Taxonomy" id="282683"/>
    <lineage>
        <taxon>Bacteria</taxon>
        <taxon>Pseudomonadati</taxon>
        <taxon>Pseudomonadota</taxon>
        <taxon>Alphaproteobacteria</taxon>
        <taxon>Rhodobacterales</taxon>
        <taxon>Roseobacteraceae</taxon>
        <taxon>Salipiger</taxon>
    </lineage>
</organism>
<dbReference type="STRING" id="282683.SAMN04488105_12316"/>
<keyword evidence="4 6" id="KW-1133">Transmembrane helix</keyword>
<comment type="subcellular location">
    <subcellularLocation>
        <location evidence="1">Cell membrane</location>
        <topology evidence="1">Multi-pass membrane protein</topology>
    </subcellularLocation>
</comment>
<proteinExistence type="predicted"/>
<evidence type="ECO:0000256" key="2">
    <source>
        <dbReference type="ARBA" id="ARBA00022475"/>
    </source>
</evidence>
<feature type="transmembrane region" description="Helical" evidence="6">
    <location>
        <begin position="117"/>
        <end position="137"/>
    </location>
</feature>
<feature type="transmembrane region" description="Helical" evidence="6">
    <location>
        <begin position="32"/>
        <end position="55"/>
    </location>
</feature>
<keyword evidence="5 6" id="KW-0472">Membrane</keyword>
<evidence type="ECO:0000256" key="1">
    <source>
        <dbReference type="ARBA" id="ARBA00004651"/>
    </source>
</evidence>
<sequence length="307" mass="31108">MSALRLLLPLVLIGICLWLSDGRDALQRLSDLSPGWALATLVLLNAVTLLSALRWRRTAGALGLAMSRGSAVREYYMAQFVNQTLPGGVLGDAARAARSRQNGPMSRAAQAVVLERAAGQAGMAVVALSGAGVLLVGASRPAPDAGLSATLWVPGAVLAALLGALLLLLASRGGRENGWRAAARKALLGQWPAQVALSLAIAVLTVAAFVTAARASGSLLPAGEAALVVPLILTAMLLPASVAGWGWREGAAAALFPLAGLSAEAGLAASIAYGLISLLSALPGAFFLRRTPRATPEGATGIASPHD</sequence>
<evidence type="ECO:0000256" key="5">
    <source>
        <dbReference type="ARBA" id="ARBA00023136"/>
    </source>
</evidence>
<evidence type="ECO:0000256" key="4">
    <source>
        <dbReference type="ARBA" id="ARBA00022989"/>
    </source>
</evidence>
<keyword evidence="8" id="KW-1185">Reference proteome</keyword>
<evidence type="ECO:0000256" key="3">
    <source>
        <dbReference type="ARBA" id="ARBA00022692"/>
    </source>
</evidence>
<dbReference type="InterPro" id="IPR022791">
    <property type="entry name" value="L-PG_synthase/AglD"/>
</dbReference>
<feature type="transmembrane region" description="Helical" evidence="6">
    <location>
        <begin position="225"/>
        <end position="247"/>
    </location>
</feature>
<dbReference type="Pfam" id="PF03706">
    <property type="entry name" value="LPG_synthase_TM"/>
    <property type="match status" value="1"/>
</dbReference>
<dbReference type="EMBL" id="FNAV01000023">
    <property type="protein sequence ID" value="SDF47311.1"/>
    <property type="molecule type" value="Genomic_DNA"/>
</dbReference>
<dbReference type="PANTHER" id="PTHR40277">
    <property type="entry name" value="BLL5419 PROTEIN"/>
    <property type="match status" value="1"/>
</dbReference>
<evidence type="ECO:0000256" key="6">
    <source>
        <dbReference type="SAM" id="Phobius"/>
    </source>
</evidence>
<accession>A0A1G7LD43</accession>
<protein>
    <submittedName>
        <fullName evidence="7">Uncharacterized membrane protein YbhN, UPF0104 family</fullName>
    </submittedName>
</protein>
<dbReference type="AlphaFoldDB" id="A0A1G7LD43"/>
<reference evidence="8" key="1">
    <citation type="submission" date="2016-10" db="EMBL/GenBank/DDBJ databases">
        <authorList>
            <person name="Varghese N."/>
            <person name="Submissions S."/>
        </authorList>
    </citation>
    <scope>NUCLEOTIDE SEQUENCE [LARGE SCALE GENOMIC DNA]</scope>
    <source>
        <strain evidence="8">DSM 10146</strain>
    </source>
</reference>
<dbReference type="PANTHER" id="PTHR40277:SF1">
    <property type="entry name" value="BLL5419 PROTEIN"/>
    <property type="match status" value="1"/>
</dbReference>
<dbReference type="GO" id="GO:0005886">
    <property type="term" value="C:plasma membrane"/>
    <property type="evidence" value="ECO:0007669"/>
    <property type="project" value="UniProtKB-SubCell"/>
</dbReference>
<feature type="transmembrane region" description="Helical" evidence="6">
    <location>
        <begin position="191"/>
        <end position="213"/>
    </location>
</feature>
<dbReference type="OrthoDB" id="9126302at2"/>
<gene>
    <name evidence="7" type="ORF">SAMN04488105_12316</name>
</gene>